<reference evidence="1" key="1">
    <citation type="submission" date="2021-02" db="EMBL/GenBank/DDBJ databases">
        <authorList>
            <person name="Nowell W R."/>
        </authorList>
    </citation>
    <scope>NUCLEOTIDE SEQUENCE</scope>
</reference>
<sequence>AINIGTNTFQPSAWSVGESTWRTNNYTGAQNHRLYTRVVQPHPNLWRFLQC</sequence>
<gene>
    <name evidence="1" type="ORF">SMN809_LOCUS47230</name>
</gene>
<proteinExistence type="predicted"/>
<protein>
    <submittedName>
        <fullName evidence="1">Uncharacterized protein</fullName>
    </submittedName>
</protein>
<name>A0A8S3BGC8_9BILA</name>
<evidence type="ECO:0000313" key="1">
    <source>
        <dbReference type="EMBL" id="CAF4802165.1"/>
    </source>
</evidence>
<evidence type="ECO:0000313" key="2">
    <source>
        <dbReference type="Proteomes" id="UP000676336"/>
    </source>
</evidence>
<dbReference type="EMBL" id="CAJOBI010148850">
    <property type="protein sequence ID" value="CAF4802165.1"/>
    <property type="molecule type" value="Genomic_DNA"/>
</dbReference>
<feature type="non-terminal residue" evidence="1">
    <location>
        <position position="1"/>
    </location>
</feature>
<comment type="caution">
    <text evidence="1">The sequence shown here is derived from an EMBL/GenBank/DDBJ whole genome shotgun (WGS) entry which is preliminary data.</text>
</comment>
<dbReference type="Proteomes" id="UP000676336">
    <property type="component" value="Unassembled WGS sequence"/>
</dbReference>
<dbReference type="AlphaFoldDB" id="A0A8S3BGC8"/>
<accession>A0A8S3BGC8</accession>
<organism evidence="1 2">
    <name type="scientific">Rotaria magnacalcarata</name>
    <dbReference type="NCBI Taxonomy" id="392030"/>
    <lineage>
        <taxon>Eukaryota</taxon>
        <taxon>Metazoa</taxon>
        <taxon>Spiralia</taxon>
        <taxon>Gnathifera</taxon>
        <taxon>Rotifera</taxon>
        <taxon>Eurotatoria</taxon>
        <taxon>Bdelloidea</taxon>
        <taxon>Philodinida</taxon>
        <taxon>Philodinidae</taxon>
        <taxon>Rotaria</taxon>
    </lineage>
</organism>